<evidence type="ECO:0000313" key="4">
    <source>
        <dbReference type="Proteomes" id="UP001642482"/>
    </source>
</evidence>
<dbReference type="EMBL" id="CAWUHD010000069">
    <property type="protein sequence ID" value="CAK7226967.1"/>
    <property type="molecule type" value="Genomic_DNA"/>
</dbReference>
<proteinExistence type="predicted"/>
<dbReference type="InterPro" id="IPR003959">
    <property type="entry name" value="ATPase_AAA_core"/>
</dbReference>
<dbReference type="SUPFAM" id="SSF52540">
    <property type="entry name" value="P-loop containing nucleoside triphosphate hydrolases"/>
    <property type="match status" value="1"/>
</dbReference>
<dbReference type="Pfam" id="PF00004">
    <property type="entry name" value="AAA"/>
    <property type="match status" value="1"/>
</dbReference>
<dbReference type="Pfam" id="PF23232">
    <property type="entry name" value="AAA_lid_13"/>
    <property type="match status" value="1"/>
</dbReference>
<organism evidence="3 4">
    <name type="scientific">Sporothrix eucalyptigena</name>
    <dbReference type="NCBI Taxonomy" id="1812306"/>
    <lineage>
        <taxon>Eukaryota</taxon>
        <taxon>Fungi</taxon>
        <taxon>Dikarya</taxon>
        <taxon>Ascomycota</taxon>
        <taxon>Pezizomycotina</taxon>
        <taxon>Sordariomycetes</taxon>
        <taxon>Sordariomycetidae</taxon>
        <taxon>Ophiostomatales</taxon>
        <taxon>Ophiostomataceae</taxon>
        <taxon>Sporothrix</taxon>
    </lineage>
</organism>
<comment type="caution">
    <text evidence="3">The sequence shown here is derived from an EMBL/GenBank/DDBJ whole genome shotgun (WGS) entry which is preliminary data.</text>
</comment>
<feature type="region of interest" description="Disordered" evidence="1">
    <location>
        <begin position="415"/>
        <end position="450"/>
    </location>
</feature>
<protein>
    <recommendedName>
        <fullName evidence="2">AAA+ ATPase domain-containing protein</fullName>
    </recommendedName>
</protein>
<sequence length="850" mass="95693">MERIVHNWSDYSRSSVSSEDSLIKDVFGLDASPDVLYSVNYVDDYRHLLGVIGSNEEIDIESSGPAADKSMPETEGEPVIEIRKTVVCSSKRSKFKPDTFQNIYRASLGPDATDDEKTIAAFKDEAIQEARSKLNVQNTELARMIIHSQYLQDALEAVDESTRAMRLNEPYAGLYHLRKELAHFRDNQPACHNEAQRTTTAEHIDVLLKFLQDRLGDKCRIEERRYQKDPPMATFPLSWMLYKPHEVAYAKRAGRNSDGPPQWRAYVIKWVEMMEDDDANYNQLKVHCWSVSHINGMLQREATIFTMNNFAGEQPIQDLQLVPERFFPQELTAQGGLSMSEWQIKLGRQFWDLLQGPAYKEYIVPDENVDVDDDGSDNSYSSEPAVPKVTNNTSNSTKGEQIERIIVDITGHNKFGRQSPNGQLLPPGTYGGGQPGAPHPNGTPPGPPRPPVVIESWVIKQFAPHCQCDVCWDDPESKHKTPGRFADFAPSFLRSRKTPTSDLFYKVCDVEVPAFLLSQRQWIYVHLADLRPVQADREAFESLVLDPEVKTTVRALVGKFAHDTRHKANGSANEEYNGRVSPWPRDIVKNKGEGRIFLLHGSPGVGKTCTAECIAELAQRPLLALTSGDISTDLNADAVERNLEMYLRLGERYGALVLLDEADVFLEARKATDLRRNGLVSVFLRALEYFRGVLFLTTNRVQTFDDAFTSRIHVALHYRPLTAEGRRRVWMQHFARIERDSGGRIFVLRSAREYAYEDAEVHALELNGREIRNALQTAVALAEADALDLTQKLEGDAEIAGKGKTPELNATEDGAEPVVTVTEKHLRAVIKMSTGFKKYMIEAKAAAAQD</sequence>
<dbReference type="InterPro" id="IPR056599">
    <property type="entry name" value="AAA_lid_fung"/>
</dbReference>
<dbReference type="SMART" id="SM00382">
    <property type="entry name" value="AAA"/>
    <property type="match status" value="1"/>
</dbReference>
<evidence type="ECO:0000256" key="1">
    <source>
        <dbReference type="SAM" id="MobiDB-lite"/>
    </source>
</evidence>
<feature type="domain" description="AAA+ ATPase" evidence="2">
    <location>
        <begin position="593"/>
        <end position="722"/>
    </location>
</feature>
<dbReference type="InterPro" id="IPR027417">
    <property type="entry name" value="P-loop_NTPase"/>
</dbReference>
<accession>A0ABP0C5N6</accession>
<gene>
    <name evidence="3" type="ORF">SEUCBS140593_006420</name>
</gene>
<dbReference type="PANTHER" id="PTHR46411:SF2">
    <property type="entry name" value="AAA+ ATPASE DOMAIN-CONTAINING PROTEIN"/>
    <property type="match status" value="1"/>
</dbReference>
<name>A0ABP0C5N6_9PEZI</name>
<dbReference type="Proteomes" id="UP001642482">
    <property type="component" value="Unassembled WGS sequence"/>
</dbReference>
<dbReference type="Pfam" id="PF22942">
    <property type="entry name" value="DUF7025"/>
    <property type="match status" value="1"/>
</dbReference>
<evidence type="ECO:0000313" key="3">
    <source>
        <dbReference type="EMBL" id="CAK7226967.1"/>
    </source>
</evidence>
<dbReference type="Gene3D" id="3.40.50.300">
    <property type="entry name" value="P-loop containing nucleotide triphosphate hydrolases"/>
    <property type="match status" value="1"/>
</dbReference>
<feature type="compositionally biased region" description="Pro residues" evidence="1">
    <location>
        <begin position="437"/>
        <end position="450"/>
    </location>
</feature>
<reference evidence="3 4" key="1">
    <citation type="submission" date="2024-01" db="EMBL/GenBank/DDBJ databases">
        <authorList>
            <person name="Allen C."/>
            <person name="Tagirdzhanova G."/>
        </authorList>
    </citation>
    <scope>NUCLEOTIDE SEQUENCE [LARGE SCALE GENOMIC DNA]</scope>
</reference>
<dbReference type="PANTHER" id="PTHR46411">
    <property type="entry name" value="FAMILY ATPASE, PUTATIVE-RELATED"/>
    <property type="match status" value="1"/>
</dbReference>
<evidence type="ECO:0000259" key="2">
    <source>
        <dbReference type="SMART" id="SM00382"/>
    </source>
</evidence>
<keyword evidence="4" id="KW-1185">Reference proteome</keyword>
<feature type="region of interest" description="Disordered" evidence="1">
    <location>
        <begin position="369"/>
        <end position="396"/>
    </location>
</feature>
<dbReference type="InterPro" id="IPR054289">
    <property type="entry name" value="DUF7025"/>
</dbReference>
<dbReference type="InterPro" id="IPR003593">
    <property type="entry name" value="AAA+_ATPase"/>
</dbReference>